<comment type="caution">
    <text evidence="1">The sequence shown here is derived from an EMBL/GenBank/DDBJ whole genome shotgun (WGS) entry which is preliminary data.</text>
</comment>
<protein>
    <submittedName>
        <fullName evidence="1">Uncharacterized protein</fullName>
    </submittedName>
</protein>
<gene>
    <name evidence="1" type="ORF">CCMP2556_LOCUS17698</name>
</gene>
<organism evidence="1 2">
    <name type="scientific">Durusdinium trenchii</name>
    <dbReference type="NCBI Taxonomy" id="1381693"/>
    <lineage>
        <taxon>Eukaryota</taxon>
        <taxon>Sar</taxon>
        <taxon>Alveolata</taxon>
        <taxon>Dinophyceae</taxon>
        <taxon>Suessiales</taxon>
        <taxon>Symbiodiniaceae</taxon>
        <taxon>Durusdinium</taxon>
    </lineage>
</organism>
<name>A0ABP0KUA9_9DINO</name>
<dbReference type="EMBL" id="CAXAMN010009873">
    <property type="protein sequence ID" value="CAK9029989.1"/>
    <property type="molecule type" value="Genomic_DNA"/>
</dbReference>
<sequence length="83" mass="9750">MNTYITRKTEVYHRARQALARVQKFYGQRMTSLYSEFLVNSDFSGRMKNSGGMTRTPDMPVFGLMMGGDYEPDFIDYQEEAWE</sequence>
<reference evidence="1 2" key="1">
    <citation type="submission" date="2024-02" db="EMBL/GenBank/DDBJ databases">
        <authorList>
            <person name="Chen Y."/>
            <person name="Shah S."/>
            <person name="Dougan E. K."/>
            <person name="Thang M."/>
            <person name="Chan C."/>
        </authorList>
    </citation>
    <scope>NUCLEOTIDE SEQUENCE [LARGE SCALE GENOMIC DNA]</scope>
</reference>
<accession>A0ABP0KUA9</accession>
<evidence type="ECO:0000313" key="1">
    <source>
        <dbReference type="EMBL" id="CAK9029989.1"/>
    </source>
</evidence>
<keyword evidence="2" id="KW-1185">Reference proteome</keyword>
<proteinExistence type="predicted"/>
<evidence type="ECO:0000313" key="2">
    <source>
        <dbReference type="Proteomes" id="UP001642484"/>
    </source>
</evidence>
<dbReference type="Proteomes" id="UP001642484">
    <property type="component" value="Unassembled WGS sequence"/>
</dbReference>
<feature type="non-terminal residue" evidence="1">
    <location>
        <position position="83"/>
    </location>
</feature>